<dbReference type="CDD" id="cd07822">
    <property type="entry name" value="SRPBCC_4"/>
    <property type="match status" value="1"/>
</dbReference>
<evidence type="ECO:0008006" key="2">
    <source>
        <dbReference type="Google" id="ProtNLM"/>
    </source>
</evidence>
<sequence>MSLVTDNSIEIDAPADVVWGVLTDFGAYHEWNPFQLDCSTTLTPGAPIDMKVNLGPGGPMRQREFIDEVDNAGRWFTYRMKPAPLGLVTSLRRQSVVDLGGGRSRYDSHFEINGALSIVVKTLLGKALVTKFADATQALGARAQSVGQA</sequence>
<gene>
    <name evidence="1" type="ORF">MP11Mi_07160</name>
</gene>
<reference evidence="1" key="1">
    <citation type="submission" date="2023-06" db="EMBL/GenBank/DDBJ databases">
        <title>Gordonia sp. nov. and Pseudochrobactrum sp. nov., two species isolated from the burying beetle Nicrophorus vespilloides.</title>
        <authorList>
            <person name="Poehlein A."/>
            <person name="Guzman J."/>
            <person name="Daniel R."/>
            <person name="Vilcinskas A."/>
        </authorList>
    </citation>
    <scope>NUCLEOTIDE SEQUENCE</scope>
    <source>
        <strain evidence="1">MP11Mi</strain>
    </source>
</reference>
<dbReference type="AlphaFoldDB" id="A0AA97CVQ1"/>
<dbReference type="RefSeq" id="WP_420040939.1">
    <property type="nucleotide sequence ID" value="NZ_CP128986.1"/>
</dbReference>
<dbReference type="EMBL" id="CP128986">
    <property type="protein sequence ID" value="WOC11643.1"/>
    <property type="molecule type" value="Genomic_DNA"/>
</dbReference>
<proteinExistence type="predicted"/>
<dbReference type="Gene3D" id="3.30.530.20">
    <property type="match status" value="1"/>
</dbReference>
<evidence type="ECO:0000313" key="1">
    <source>
        <dbReference type="EMBL" id="WOC11643.1"/>
    </source>
</evidence>
<protein>
    <recommendedName>
        <fullName evidence="2">SRPBCC domain-containing protein</fullName>
    </recommendedName>
</protein>
<dbReference type="Pfam" id="PF10604">
    <property type="entry name" value="Polyketide_cyc2"/>
    <property type="match status" value="1"/>
</dbReference>
<accession>A0AA97CVQ1</accession>
<organism evidence="1">
    <name type="scientific">Gordonia sp. MP11Mi</name>
    <dbReference type="NCBI Taxonomy" id="3022769"/>
    <lineage>
        <taxon>Bacteria</taxon>
        <taxon>Bacillati</taxon>
        <taxon>Actinomycetota</taxon>
        <taxon>Actinomycetes</taxon>
        <taxon>Mycobacteriales</taxon>
        <taxon>Gordoniaceae</taxon>
        <taxon>Gordonia</taxon>
    </lineage>
</organism>
<dbReference type="InterPro" id="IPR019587">
    <property type="entry name" value="Polyketide_cyclase/dehydratase"/>
</dbReference>
<name>A0AA97CVQ1_9ACTN</name>
<dbReference type="SUPFAM" id="SSF55961">
    <property type="entry name" value="Bet v1-like"/>
    <property type="match status" value="1"/>
</dbReference>
<dbReference type="InterPro" id="IPR023393">
    <property type="entry name" value="START-like_dom_sf"/>
</dbReference>